<dbReference type="RefSeq" id="WP_042489768.1">
    <property type="nucleotide sequence ID" value="NZ_CBCRWT010000017.1"/>
</dbReference>
<proteinExistence type="predicted"/>
<dbReference type="EMBL" id="POSK01000013">
    <property type="protein sequence ID" value="PNI02954.1"/>
    <property type="molecule type" value="Genomic_DNA"/>
</dbReference>
<dbReference type="AlphaFoldDB" id="A0A2J8HXG1"/>
<dbReference type="InterPro" id="IPR018060">
    <property type="entry name" value="HTH_AraC"/>
</dbReference>
<dbReference type="InterPro" id="IPR037923">
    <property type="entry name" value="HTH-like"/>
</dbReference>
<sequence length="264" mass="29845">MDKILYSSTQHQGISLIEADYHQFAFDRHYHLDFHIGLMTSGQQKFSHQGTQHNVGYGDIIVMPPDELHDGSSILDTGYQVRVFSIDPTWFTDNLEFTQPSDMLSFKQLIISDPNLFAPLAQLHQKLMQPNLSQLALDCLPYEGLGGLVERYGALKQKAAIPLGKQSLATLKEYLLAHLDQPVRLEQLANLCSLSPTQFQRHFKARMNMTPYAWLTRLRIEQGMKLVKSGLSGTEVAMQVGFYDQAHFTKAFKHCYGISPSAVN</sequence>
<keyword evidence="3" id="KW-0804">Transcription</keyword>
<accession>A0A2J8HXG1</accession>
<dbReference type="SUPFAM" id="SSF51215">
    <property type="entry name" value="Regulatory protein AraC"/>
    <property type="match status" value="1"/>
</dbReference>
<dbReference type="Pfam" id="PF12833">
    <property type="entry name" value="HTH_18"/>
    <property type="match status" value="1"/>
</dbReference>
<dbReference type="Pfam" id="PF02311">
    <property type="entry name" value="AraC_binding"/>
    <property type="match status" value="1"/>
</dbReference>
<name>A0A2J8HXG1_VIBDI</name>
<evidence type="ECO:0000259" key="4">
    <source>
        <dbReference type="PROSITE" id="PS01124"/>
    </source>
</evidence>
<evidence type="ECO:0000256" key="3">
    <source>
        <dbReference type="ARBA" id="ARBA00023163"/>
    </source>
</evidence>
<evidence type="ECO:0000256" key="2">
    <source>
        <dbReference type="ARBA" id="ARBA00023125"/>
    </source>
</evidence>
<dbReference type="OrthoDB" id="9809338at2"/>
<comment type="caution">
    <text evidence="5">The sequence shown here is derived from an EMBL/GenBank/DDBJ whole genome shotgun (WGS) entry which is preliminary data.</text>
</comment>
<dbReference type="SMART" id="SM00342">
    <property type="entry name" value="HTH_ARAC"/>
    <property type="match status" value="1"/>
</dbReference>
<dbReference type="Proteomes" id="UP000236449">
    <property type="component" value="Unassembled WGS sequence"/>
</dbReference>
<gene>
    <name evidence="5" type="ORF">C1N32_17525</name>
</gene>
<protein>
    <submittedName>
        <fullName evidence="5">AraC family transcriptional regulator</fullName>
    </submittedName>
</protein>
<dbReference type="GO" id="GO:0043565">
    <property type="term" value="F:sequence-specific DNA binding"/>
    <property type="evidence" value="ECO:0007669"/>
    <property type="project" value="InterPro"/>
</dbReference>
<dbReference type="Gene3D" id="2.60.120.10">
    <property type="entry name" value="Jelly Rolls"/>
    <property type="match status" value="1"/>
</dbReference>
<dbReference type="InterPro" id="IPR050204">
    <property type="entry name" value="AraC_XylS_family_regulators"/>
</dbReference>
<dbReference type="InterPro" id="IPR003313">
    <property type="entry name" value="AraC-bd"/>
</dbReference>
<dbReference type="InterPro" id="IPR009057">
    <property type="entry name" value="Homeodomain-like_sf"/>
</dbReference>
<dbReference type="SUPFAM" id="SSF46689">
    <property type="entry name" value="Homeodomain-like"/>
    <property type="match status" value="2"/>
</dbReference>
<dbReference type="Gene3D" id="1.10.10.60">
    <property type="entry name" value="Homeodomain-like"/>
    <property type="match status" value="1"/>
</dbReference>
<evidence type="ECO:0000313" key="6">
    <source>
        <dbReference type="Proteomes" id="UP000236449"/>
    </source>
</evidence>
<evidence type="ECO:0000313" key="5">
    <source>
        <dbReference type="EMBL" id="PNI02954.1"/>
    </source>
</evidence>
<keyword evidence="2" id="KW-0238">DNA-binding</keyword>
<dbReference type="PROSITE" id="PS01124">
    <property type="entry name" value="HTH_ARAC_FAMILY_2"/>
    <property type="match status" value="1"/>
</dbReference>
<dbReference type="PANTHER" id="PTHR46796">
    <property type="entry name" value="HTH-TYPE TRANSCRIPTIONAL ACTIVATOR RHAS-RELATED"/>
    <property type="match status" value="1"/>
</dbReference>
<reference evidence="5 6" key="1">
    <citation type="submission" date="2018-01" db="EMBL/GenBank/DDBJ databases">
        <title>Draft genome sequences of six Vibrio diazotrophicus strains isolated from deep-sea sediments of the Baltic Sea.</title>
        <authorList>
            <person name="Castillo D."/>
            <person name="Vandieken V."/>
            <person name="Chiang O."/>
            <person name="Middelboe M."/>
        </authorList>
    </citation>
    <scope>NUCLEOTIDE SEQUENCE [LARGE SCALE GENOMIC DNA]</scope>
    <source>
        <strain evidence="5 6">60.27F</strain>
    </source>
</reference>
<dbReference type="GO" id="GO:0003700">
    <property type="term" value="F:DNA-binding transcription factor activity"/>
    <property type="evidence" value="ECO:0007669"/>
    <property type="project" value="InterPro"/>
</dbReference>
<evidence type="ECO:0000256" key="1">
    <source>
        <dbReference type="ARBA" id="ARBA00023015"/>
    </source>
</evidence>
<organism evidence="5 6">
    <name type="scientific">Vibrio diazotrophicus</name>
    <dbReference type="NCBI Taxonomy" id="685"/>
    <lineage>
        <taxon>Bacteria</taxon>
        <taxon>Pseudomonadati</taxon>
        <taxon>Pseudomonadota</taxon>
        <taxon>Gammaproteobacteria</taxon>
        <taxon>Vibrionales</taxon>
        <taxon>Vibrionaceae</taxon>
        <taxon>Vibrio</taxon>
    </lineage>
</organism>
<dbReference type="PANTHER" id="PTHR46796:SF11">
    <property type="entry name" value="TRANSCRIPTIONAL REGULATOR-RELATED"/>
    <property type="match status" value="1"/>
</dbReference>
<dbReference type="GeneID" id="94023237"/>
<feature type="domain" description="HTH araC/xylS-type" evidence="4">
    <location>
        <begin position="169"/>
        <end position="264"/>
    </location>
</feature>
<keyword evidence="1" id="KW-0805">Transcription regulation</keyword>
<dbReference type="InterPro" id="IPR014710">
    <property type="entry name" value="RmlC-like_jellyroll"/>
</dbReference>